<dbReference type="HOGENOM" id="CLU_1969134_0_0_0"/>
<evidence type="ECO:0000256" key="5">
    <source>
        <dbReference type="ARBA" id="ARBA00093797"/>
    </source>
</evidence>
<keyword evidence="3" id="KW-1005">Bacterial flagellum biogenesis</keyword>
<sequence>MGHLTTTPATTIDGMLAGILALAREQAHAARVGDWDTVNDLAARRDELTANLSAAETLNQPADAARERIAELFSAIKASDDEVTALVRREIERLAREMAEIRRGRAAASAYAREAGGARYDLVCRYG</sequence>
<dbReference type="Pfam" id="PF05400">
    <property type="entry name" value="FliT"/>
    <property type="match status" value="1"/>
</dbReference>
<dbReference type="RefSeq" id="WP_012871039.1">
    <property type="nucleotide sequence ID" value="NC_013523.1"/>
</dbReference>
<evidence type="ECO:0000256" key="1">
    <source>
        <dbReference type="ARBA" id="ARBA00004514"/>
    </source>
</evidence>
<dbReference type="Proteomes" id="UP000002027">
    <property type="component" value="Chromosome 1"/>
</dbReference>
<dbReference type="InterPro" id="IPR008622">
    <property type="entry name" value="FliT"/>
</dbReference>
<keyword evidence="7" id="KW-1185">Reference proteome</keyword>
<protein>
    <recommendedName>
        <fullName evidence="5">Flagellar protein FliT</fullName>
    </recommendedName>
</protein>
<reference evidence="7" key="1">
    <citation type="submission" date="2009-11" db="EMBL/GenBank/DDBJ databases">
        <title>The complete chromosome 1 of Sphaerobacter thermophilus DSM 20745.</title>
        <authorList>
            <person name="Lucas S."/>
            <person name="Copeland A."/>
            <person name="Lapidus A."/>
            <person name="Glavina del Rio T."/>
            <person name="Dalin E."/>
            <person name="Tice H."/>
            <person name="Bruce D."/>
            <person name="Goodwin L."/>
            <person name="Pitluck S."/>
            <person name="Kyrpides N."/>
            <person name="Mavromatis K."/>
            <person name="Ivanova N."/>
            <person name="Mikhailova N."/>
            <person name="LaButti K.M."/>
            <person name="Clum A."/>
            <person name="Sun H.I."/>
            <person name="Brettin T."/>
            <person name="Detter J.C."/>
            <person name="Han C."/>
            <person name="Larimer F."/>
            <person name="Land M."/>
            <person name="Hauser L."/>
            <person name="Markowitz V."/>
            <person name="Cheng J.F."/>
            <person name="Hugenholtz P."/>
            <person name="Woyke T."/>
            <person name="Wu D."/>
            <person name="Steenblock K."/>
            <person name="Schneider S."/>
            <person name="Pukall R."/>
            <person name="Goeker M."/>
            <person name="Klenk H.P."/>
            <person name="Eisen J.A."/>
        </authorList>
    </citation>
    <scope>NUCLEOTIDE SEQUENCE [LARGE SCALE GENOMIC DNA]</scope>
    <source>
        <strain evidence="7">ATCC 49802 / DSM 20745 / S 6022</strain>
    </source>
</reference>
<keyword evidence="4" id="KW-0143">Chaperone</keyword>
<dbReference type="InParanoid" id="D1C175"/>
<name>D1C175_SPHTD</name>
<dbReference type="Gene3D" id="1.20.58.380">
    <property type="entry name" value="Flagellar protein flit"/>
    <property type="match status" value="1"/>
</dbReference>
<dbReference type="KEGG" id="sti:Sthe_0554"/>
<proteinExistence type="predicted"/>
<accession>D1C175</accession>
<evidence type="ECO:0000256" key="2">
    <source>
        <dbReference type="ARBA" id="ARBA00022490"/>
    </source>
</evidence>
<evidence type="ECO:0000256" key="3">
    <source>
        <dbReference type="ARBA" id="ARBA00022795"/>
    </source>
</evidence>
<organism evidence="6 7">
    <name type="scientific">Sphaerobacter thermophilus (strain ATCC 49802 / DSM 20745 / KCCM 41009 / NCIMB 13125 / S 6022)</name>
    <dbReference type="NCBI Taxonomy" id="479434"/>
    <lineage>
        <taxon>Bacteria</taxon>
        <taxon>Pseudomonadati</taxon>
        <taxon>Thermomicrobiota</taxon>
        <taxon>Thermomicrobia</taxon>
        <taxon>Sphaerobacterales</taxon>
        <taxon>Sphaerobacterineae</taxon>
        <taxon>Sphaerobacteraceae</taxon>
        <taxon>Sphaerobacter</taxon>
    </lineage>
</organism>
<dbReference type="AlphaFoldDB" id="D1C175"/>
<gene>
    <name evidence="6" type="ordered locus">Sthe_0554</name>
</gene>
<dbReference type="GO" id="GO:0044781">
    <property type="term" value="P:bacterial-type flagellum organization"/>
    <property type="evidence" value="ECO:0007669"/>
    <property type="project" value="UniProtKB-KW"/>
</dbReference>
<keyword evidence="2" id="KW-0963">Cytoplasm</keyword>
<reference evidence="6 7" key="2">
    <citation type="journal article" date="2010" name="Stand. Genomic Sci.">
        <title>Complete genome sequence of Desulfohalobium retbaense type strain (HR(100)).</title>
        <authorList>
            <person name="Spring S."/>
            <person name="Nolan M."/>
            <person name="Lapidus A."/>
            <person name="Glavina Del Rio T."/>
            <person name="Copeland A."/>
            <person name="Tice H."/>
            <person name="Cheng J.F."/>
            <person name="Lucas S."/>
            <person name="Land M."/>
            <person name="Chen F."/>
            <person name="Bruce D."/>
            <person name="Goodwin L."/>
            <person name="Pitluck S."/>
            <person name="Ivanova N."/>
            <person name="Mavromatis K."/>
            <person name="Mikhailova N."/>
            <person name="Pati A."/>
            <person name="Chen A."/>
            <person name="Palaniappan K."/>
            <person name="Hauser L."/>
            <person name="Chang Y.J."/>
            <person name="Jeffries C.D."/>
            <person name="Munk C."/>
            <person name="Kiss H."/>
            <person name="Chain P."/>
            <person name="Han C."/>
            <person name="Brettin T."/>
            <person name="Detter J.C."/>
            <person name="Schuler E."/>
            <person name="Goker M."/>
            <person name="Rohde M."/>
            <person name="Bristow J."/>
            <person name="Eisen J.A."/>
            <person name="Markowitz V."/>
            <person name="Hugenholtz P."/>
            <person name="Kyrpides N.C."/>
            <person name="Klenk H.P."/>
        </authorList>
    </citation>
    <scope>NUCLEOTIDE SEQUENCE [LARGE SCALE GENOMIC DNA]</scope>
    <source>
        <strain evidence="7">ATCC 49802 / DSM 20745 / S 6022</strain>
    </source>
</reference>
<comment type="subcellular location">
    <subcellularLocation>
        <location evidence="1">Cytoplasm</location>
        <location evidence="1">Cytosol</location>
    </subcellularLocation>
</comment>
<dbReference type="EMBL" id="CP001823">
    <property type="protein sequence ID" value="ACZ37992.1"/>
    <property type="molecule type" value="Genomic_DNA"/>
</dbReference>
<evidence type="ECO:0000313" key="7">
    <source>
        <dbReference type="Proteomes" id="UP000002027"/>
    </source>
</evidence>
<evidence type="ECO:0000313" key="6">
    <source>
        <dbReference type="EMBL" id="ACZ37992.1"/>
    </source>
</evidence>
<dbReference type="STRING" id="479434.Sthe_0554"/>
<evidence type="ECO:0000256" key="4">
    <source>
        <dbReference type="ARBA" id="ARBA00023186"/>
    </source>
</evidence>